<feature type="transmembrane region" description="Helical" evidence="1">
    <location>
        <begin position="560"/>
        <end position="582"/>
    </location>
</feature>
<keyword evidence="1" id="KW-0812">Transmembrane</keyword>
<protein>
    <submittedName>
        <fullName evidence="4">Uncharacterized protein</fullName>
    </submittedName>
</protein>
<keyword evidence="1" id="KW-0472">Membrane</keyword>
<feature type="transmembrane region" description="Helical" evidence="1">
    <location>
        <begin position="381"/>
        <end position="401"/>
    </location>
</feature>
<evidence type="ECO:0000259" key="3">
    <source>
        <dbReference type="Pfam" id="PF20146"/>
    </source>
</evidence>
<feature type="transmembrane region" description="Helical" evidence="1">
    <location>
        <begin position="274"/>
        <end position="298"/>
    </location>
</feature>
<dbReference type="InterPro" id="IPR052728">
    <property type="entry name" value="O2_lipid_transport_reg"/>
</dbReference>
<dbReference type="PANTHER" id="PTHR11161">
    <property type="entry name" value="O-ACYLTRANSFERASE"/>
    <property type="match status" value="1"/>
</dbReference>
<gene>
    <name evidence="4" type="ORF">BIW11_08445</name>
</gene>
<evidence type="ECO:0000256" key="1">
    <source>
        <dbReference type="SAM" id="Phobius"/>
    </source>
</evidence>
<evidence type="ECO:0000313" key="5">
    <source>
        <dbReference type="Proteomes" id="UP000192247"/>
    </source>
</evidence>
<feature type="transmembrane region" description="Helical" evidence="1">
    <location>
        <begin position="524"/>
        <end position="548"/>
    </location>
</feature>
<dbReference type="EMBL" id="MNPL01006428">
    <property type="protein sequence ID" value="OQR75398.1"/>
    <property type="molecule type" value="Genomic_DNA"/>
</dbReference>
<keyword evidence="5" id="KW-1185">Reference proteome</keyword>
<evidence type="ECO:0000313" key="4">
    <source>
        <dbReference type="EMBL" id="OQR75398.1"/>
    </source>
</evidence>
<feature type="transmembrane region" description="Helical" evidence="1">
    <location>
        <begin position="594"/>
        <end position="615"/>
    </location>
</feature>
<proteinExistence type="predicted"/>
<evidence type="ECO:0000259" key="2">
    <source>
        <dbReference type="Pfam" id="PF01757"/>
    </source>
</evidence>
<feature type="transmembrane region" description="Helical" evidence="1">
    <location>
        <begin position="486"/>
        <end position="504"/>
    </location>
</feature>
<feature type="transmembrane region" description="Helical" evidence="1">
    <location>
        <begin position="457"/>
        <end position="474"/>
    </location>
</feature>
<feature type="transmembrane region" description="Helical" evidence="1">
    <location>
        <begin position="235"/>
        <end position="254"/>
    </location>
</feature>
<accession>A0A1V9XPX6</accession>
<sequence>MSVKNEKMLDSWGKVPHGVLHGVLSSLGNMKECKSVVAWERKYNGKIDTFFRGKYCAINMKPHLYFPKPDKYDPRKYLKNYTDEVPLLKNLLGPDMNMAYFYFAHFRIGACVPHTCTLDDMNVVVRQLAAVTALDISVPWCETDDSATRISATQISVLFALIAIFALSAIGTTLDVLPKLLRSARRTDGNKLPSLLNPSTIEKVAECFSVYSNFRKVMNTKRAHASETLRCIHGLRVLTMAWIILGHTFFYKNFNLGSGLFEAFKLAQNVPFQMVFNMFPAVETFVTMAGCLLTYNYLRRLEDRQGEFSYFRHILRRWWRLSPAFVAVSFMMILLPLIGSGPLWRETLAPYSEACEKFWWTNPLYIGAYVNRENMCLPHGWYLSSDFHYFIIMPLIAYILFRRPLLGLLILLALVLASVATVGILLFINDLPPIPLFIDLEPAHFNEYMNTIGCKPFTHLAPFAVGIALGYLLFKQKRRRIHKLIRIPMWLAVWVVQMAIVFGVRDWNAYDRPSVEVGVVYGALFRFLWSLCVAWTVYACATGNGGLVNRVLSFRAWIPLSRLTFLVYLIHPLVILAHTAYLREPYYITVAFTGYLYLGHLFASYALSFALTVTLESPFLALDRLITKEYYDRCDPLGHHLTVKRRATMPAISSNSNLNNSNSLKANPVYIENHIDAMLVVPYHNNNSKTRETNRSDCRLEIGKVNMAFDNAKL</sequence>
<keyword evidence="1" id="KW-1133">Transmembrane helix</keyword>
<organism evidence="4 5">
    <name type="scientific">Tropilaelaps mercedesae</name>
    <dbReference type="NCBI Taxonomy" id="418985"/>
    <lineage>
        <taxon>Eukaryota</taxon>
        <taxon>Metazoa</taxon>
        <taxon>Ecdysozoa</taxon>
        <taxon>Arthropoda</taxon>
        <taxon>Chelicerata</taxon>
        <taxon>Arachnida</taxon>
        <taxon>Acari</taxon>
        <taxon>Parasitiformes</taxon>
        <taxon>Mesostigmata</taxon>
        <taxon>Gamasina</taxon>
        <taxon>Dermanyssoidea</taxon>
        <taxon>Laelapidae</taxon>
        <taxon>Tropilaelaps</taxon>
    </lineage>
</organism>
<dbReference type="OrthoDB" id="6408118at2759"/>
<dbReference type="Proteomes" id="UP000192247">
    <property type="component" value="Unassembled WGS sequence"/>
</dbReference>
<dbReference type="Pfam" id="PF20146">
    <property type="entry name" value="NRF"/>
    <property type="match status" value="1"/>
</dbReference>
<dbReference type="AlphaFoldDB" id="A0A1V9XPX6"/>
<feature type="domain" description="Nose resistant-to-fluoxetine protein N-terminal" evidence="3">
    <location>
        <begin position="7"/>
        <end position="124"/>
    </location>
</feature>
<reference evidence="4 5" key="1">
    <citation type="journal article" date="2017" name="Gigascience">
        <title>Draft genome of the honey bee ectoparasitic mite, Tropilaelaps mercedesae, is shaped by the parasitic life history.</title>
        <authorList>
            <person name="Dong X."/>
            <person name="Armstrong S.D."/>
            <person name="Xia D."/>
            <person name="Makepeace B.L."/>
            <person name="Darby A.C."/>
            <person name="Kadowaki T."/>
        </authorList>
    </citation>
    <scope>NUCLEOTIDE SEQUENCE [LARGE SCALE GENOMIC DNA]</scope>
    <source>
        <strain evidence="4">Wuxi-XJTLU</strain>
    </source>
</reference>
<dbReference type="InterPro" id="IPR006621">
    <property type="entry name" value="Nose-resist-to-fluoxetine_N"/>
</dbReference>
<dbReference type="InParanoid" id="A0A1V9XPX6"/>
<feature type="transmembrane region" description="Helical" evidence="1">
    <location>
        <begin position="318"/>
        <end position="338"/>
    </location>
</feature>
<dbReference type="Pfam" id="PF01757">
    <property type="entry name" value="Acyl_transf_3"/>
    <property type="match status" value="1"/>
</dbReference>
<feature type="transmembrane region" description="Helical" evidence="1">
    <location>
        <begin position="408"/>
        <end position="428"/>
    </location>
</feature>
<name>A0A1V9XPX6_9ACAR</name>
<feature type="transmembrane region" description="Helical" evidence="1">
    <location>
        <begin position="155"/>
        <end position="177"/>
    </location>
</feature>
<comment type="caution">
    <text evidence="4">The sequence shown here is derived from an EMBL/GenBank/DDBJ whole genome shotgun (WGS) entry which is preliminary data.</text>
</comment>
<dbReference type="GO" id="GO:0016747">
    <property type="term" value="F:acyltransferase activity, transferring groups other than amino-acyl groups"/>
    <property type="evidence" value="ECO:0007669"/>
    <property type="project" value="InterPro"/>
</dbReference>
<dbReference type="PANTHER" id="PTHR11161:SF0">
    <property type="entry name" value="O-ACYLTRANSFERASE LIKE PROTEIN"/>
    <property type="match status" value="1"/>
</dbReference>
<dbReference type="InterPro" id="IPR002656">
    <property type="entry name" value="Acyl_transf_3_dom"/>
</dbReference>
<feature type="domain" description="Acyltransferase 3" evidence="2">
    <location>
        <begin position="231"/>
        <end position="614"/>
    </location>
</feature>